<dbReference type="Gene3D" id="3.90.640.10">
    <property type="entry name" value="Actin, Chain A, domain 4"/>
    <property type="match status" value="1"/>
</dbReference>
<dbReference type="SUPFAM" id="SSF53067">
    <property type="entry name" value="Actin-like ATPase domain"/>
    <property type="match status" value="2"/>
</dbReference>
<gene>
    <name evidence="7" type="primary">dnaK</name>
    <name evidence="10" type="ORF">CC117_07860</name>
</gene>
<dbReference type="PROSITE" id="PS01036">
    <property type="entry name" value="HSP70_3"/>
    <property type="match status" value="1"/>
</dbReference>
<dbReference type="FunFam" id="2.60.34.10:FF:000014">
    <property type="entry name" value="Chaperone protein DnaK HSP70"/>
    <property type="match status" value="1"/>
</dbReference>
<dbReference type="NCBIfam" id="NF001413">
    <property type="entry name" value="PRK00290.1"/>
    <property type="match status" value="1"/>
</dbReference>
<keyword evidence="5 7" id="KW-0346">Stress response</keyword>
<dbReference type="NCBIfam" id="TIGR02350">
    <property type="entry name" value="prok_dnaK"/>
    <property type="match status" value="1"/>
</dbReference>
<protein>
    <recommendedName>
        <fullName evidence="7">Chaperone protein DnaK</fullName>
    </recommendedName>
    <alternativeName>
        <fullName evidence="7">HSP70</fullName>
    </alternativeName>
    <alternativeName>
        <fullName evidence="7">Heat shock 70 kDa protein</fullName>
    </alternativeName>
    <alternativeName>
        <fullName evidence="7">Heat shock protein 70</fullName>
    </alternativeName>
</protein>
<dbReference type="PRINTS" id="PR00301">
    <property type="entry name" value="HEATSHOCK70"/>
</dbReference>
<keyword evidence="6 7" id="KW-0143">Chaperone</keyword>
<evidence type="ECO:0000256" key="4">
    <source>
        <dbReference type="ARBA" id="ARBA00022840"/>
    </source>
</evidence>
<keyword evidence="11" id="KW-1185">Reference proteome</keyword>
<keyword evidence="4 7" id="KW-0067">ATP-binding</keyword>
<dbReference type="Gene3D" id="3.30.420.40">
    <property type="match status" value="3"/>
</dbReference>
<dbReference type="GO" id="GO:0051082">
    <property type="term" value="F:unfolded protein binding"/>
    <property type="evidence" value="ECO:0007669"/>
    <property type="project" value="InterPro"/>
</dbReference>
<dbReference type="Gene3D" id="2.60.34.10">
    <property type="entry name" value="Substrate Binding Domain Of DNAk, Chain A, domain 1"/>
    <property type="match status" value="1"/>
</dbReference>
<comment type="function">
    <text evidence="7">Acts as a chaperone.</text>
</comment>
<evidence type="ECO:0000256" key="3">
    <source>
        <dbReference type="ARBA" id="ARBA00022741"/>
    </source>
</evidence>
<dbReference type="InterPro" id="IPR012725">
    <property type="entry name" value="Chaperone_DnaK"/>
</dbReference>
<feature type="compositionally biased region" description="Acidic residues" evidence="9">
    <location>
        <begin position="595"/>
        <end position="611"/>
    </location>
</feature>
<comment type="induction">
    <text evidence="7">By stress conditions e.g. heat shock.</text>
</comment>
<proteinExistence type="evidence at transcript level"/>
<dbReference type="CDD" id="cd10234">
    <property type="entry name" value="ASKHA_NBD_HSP70_DnaK-like"/>
    <property type="match status" value="1"/>
</dbReference>
<organism evidence="10 11">
    <name type="scientific">Parafrankia colletiae</name>
    <dbReference type="NCBI Taxonomy" id="573497"/>
    <lineage>
        <taxon>Bacteria</taxon>
        <taxon>Bacillati</taxon>
        <taxon>Actinomycetota</taxon>
        <taxon>Actinomycetes</taxon>
        <taxon>Frankiales</taxon>
        <taxon>Frankiaceae</taxon>
        <taxon>Parafrankia</taxon>
    </lineage>
</organism>
<accession>A0A1S1Q300</accession>
<reference evidence="11" key="1">
    <citation type="submission" date="2016-07" db="EMBL/GenBank/DDBJ databases">
        <title>Sequence Frankia sp. strain CcI1.17.</title>
        <authorList>
            <person name="Ghodhbane-Gtari F."/>
            <person name="Swanson E."/>
            <person name="Gueddou A."/>
            <person name="Morris K."/>
            <person name="Hezbri K."/>
            <person name="Ktari A."/>
            <person name="Nouioui I."/>
            <person name="Abebe-Akele F."/>
            <person name="Simpson S."/>
            <person name="Thomas K."/>
            <person name="Gtari M."/>
            <person name="Tisa L.S."/>
            <person name="Hurst S."/>
        </authorList>
    </citation>
    <scope>NUCLEOTIDE SEQUENCE [LARGE SCALE GENOMIC DNA]</scope>
    <source>
        <strain evidence="11">Cc1.17</strain>
    </source>
</reference>
<dbReference type="FunFam" id="3.30.420.40:FF:000071">
    <property type="entry name" value="Molecular chaperone DnaK"/>
    <property type="match status" value="1"/>
</dbReference>
<dbReference type="Gene3D" id="1.20.1270.10">
    <property type="match status" value="1"/>
</dbReference>
<dbReference type="InterPro" id="IPR043129">
    <property type="entry name" value="ATPase_NBD"/>
</dbReference>
<dbReference type="SUPFAM" id="SSF100934">
    <property type="entry name" value="Heat shock protein 70kD (HSP70), C-terminal subdomain"/>
    <property type="match status" value="1"/>
</dbReference>
<dbReference type="AlphaFoldDB" id="A0A1S1Q300"/>
<dbReference type="HAMAP" id="MF_00332">
    <property type="entry name" value="DnaK"/>
    <property type="match status" value="1"/>
</dbReference>
<evidence type="ECO:0000256" key="1">
    <source>
        <dbReference type="ARBA" id="ARBA00007381"/>
    </source>
</evidence>
<dbReference type="OrthoDB" id="9766019at2"/>
<feature type="region of interest" description="Disordered" evidence="9">
    <location>
        <begin position="566"/>
        <end position="611"/>
    </location>
</feature>
<evidence type="ECO:0000256" key="6">
    <source>
        <dbReference type="ARBA" id="ARBA00023186"/>
    </source>
</evidence>
<evidence type="ECO:0000313" key="10">
    <source>
        <dbReference type="EMBL" id="OHV29273.1"/>
    </source>
</evidence>
<dbReference type="GO" id="GO:0005524">
    <property type="term" value="F:ATP binding"/>
    <property type="evidence" value="ECO:0007669"/>
    <property type="project" value="UniProtKB-UniRule"/>
</dbReference>
<dbReference type="RefSeq" id="WP_071090783.1">
    <property type="nucleotide sequence ID" value="NZ_MBLM01000163.1"/>
</dbReference>
<dbReference type="FunFam" id="1.20.1270.10:FF:000001">
    <property type="entry name" value="Molecular chaperone DnaK"/>
    <property type="match status" value="1"/>
</dbReference>
<comment type="caution">
    <text evidence="10">The sequence shown here is derived from an EMBL/GenBank/DDBJ whole genome shotgun (WGS) entry which is preliminary data.</text>
</comment>
<dbReference type="FunFam" id="3.90.640.10:FF:000003">
    <property type="entry name" value="Molecular chaperone DnaK"/>
    <property type="match status" value="1"/>
</dbReference>
<dbReference type="SUPFAM" id="SSF100920">
    <property type="entry name" value="Heat shock protein 70kD (HSP70), peptide-binding domain"/>
    <property type="match status" value="1"/>
</dbReference>
<dbReference type="InterPro" id="IPR029048">
    <property type="entry name" value="HSP70_C_sf"/>
</dbReference>
<dbReference type="GO" id="GO:0140662">
    <property type="term" value="F:ATP-dependent protein folding chaperone"/>
    <property type="evidence" value="ECO:0007669"/>
    <property type="project" value="InterPro"/>
</dbReference>
<dbReference type="Pfam" id="PF00012">
    <property type="entry name" value="HSP70"/>
    <property type="match status" value="1"/>
</dbReference>
<evidence type="ECO:0000256" key="8">
    <source>
        <dbReference type="RuleBase" id="RU003322"/>
    </source>
</evidence>
<evidence type="ECO:0000256" key="9">
    <source>
        <dbReference type="SAM" id="MobiDB-lite"/>
    </source>
</evidence>
<evidence type="ECO:0000256" key="5">
    <source>
        <dbReference type="ARBA" id="ARBA00023016"/>
    </source>
</evidence>
<dbReference type="PROSITE" id="PS00297">
    <property type="entry name" value="HSP70_1"/>
    <property type="match status" value="1"/>
</dbReference>
<keyword evidence="2 7" id="KW-0597">Phosphoprotein</keyword>
<dbReference type="InterPro" id="IPR013126">
    <property type="entry name" value="Hsp_70_fam"/>
</dbReference>
<dbReference type="InterPro" id="IPR029047">
    <property type="entry name" value="HSP70_peptide-bd_sf"/>
</dbReference>
<dbReference type="Proteomes" id="UP000179627">
    <property type="component" value="Unassembled WGS sequence"/>
</dbReference>
<feature type="modified residue" description="Phosphothreonine; by autocatalysis" evidence="7">
    <location>
        <position position="175"/>
    </location>
</feature>
<evidence type="ECO:0000256" key="7">
    <source>
        <dbReference type="HAMAP-Rule" id="MF_00332"/>
    </source>
</evidence>
<dbReference type="PROSITE" id="PS00329">
    <property type="entry name" value="HSP70_2"/>
    <property type="match status" value="1"/>
</dbReference>
<sequence length="611" mass="65235">MARAVGIDLGTTNSVVSVLEGGEPTVIANAEGSRTTPSVVAFAKNGEVLVGEVAKRQAVTNVERTIRSVKRHMGTDWKMKVDSKEFTPQEISARILQKLKRDAEAYLGESVSDAVITVPAYFDDAQRQATTEAGTIAGLNVLRIVNEPTAAALAYGLDKGEKEQTILVFDLGGGTFDVSLLEIGDGVVEVKSTSGDTKLGGDDWDQRITDHLIKTFNGQHGVDLGKDKMALQRLREAAEKAKIELSQSSQTSINLPYITASAEGPLHLDVSLTRAELQRMTQDLIDRCKGPFQQAVKDAGVKISDVDHVVLVGGSTRMPAVVDLVRDLTGGKEPNKGVNPDEVVAVGASLQAGVLKGEVKDVLLLDVTPLSLGIETKGGIMTKLIERNTTIPTKRSEIFTTAEDSQPSVQIQVFQGEREMAAYNKKLGMFELTGLPPAPRGMPQIEVTFDIDANGIVHVSAKDLGTGKEQSMTITGGSALPKDDINRMVQDAEQYAEEDRTRREEAETRNRAESLVYSTERFLAENGDKIDATVKSDVEEKLGTLRGAVGGTDTAAIREAADELTKASQAMGESMYAQAASAPGAPGGAPGASSTDDDVVDAEIVDEEDKK</sequence>
<evidence type="ECO:0000313" key="11">
    <source>
        <dbReference type="Proteomes" id="UP000179627"/>
    </source>
</evidence>
<dbReference type="InterPro" id="IPR018181">
    <property type="entry name" value="Heat_shock_70_CS"/>
</dbReference>
<name>A0A1S1Q300_9ACTN</name>
<keyword evidence="3 7" id="KW-0547">Nucleotide-binding</keyword>
<comment type="similarity">
    <text evidence="1 7 8">Belongs to the heat shock protein 70 family.</text>
</comment>
<dbReference type="EMBL" id="MBLM01000163">
    <property type="protein sequence ID" value="OHV29273.1"/>
    <property type="molecule type" value="Genomic_DNA"/>
</dbReference>
<dbReference type="PANTHER" id="PTHR19375">
    <property type="entry name" value="HEAT SHOCK PROTEIN 70KDA"/>
    <property type="match status" value="1"/>
</dbReference>
<evidence type="ECO:0000256" key="2">
    <source>
        <dbReference type="ARBA" id="ARBA00022553"/>
    </source>
</evidence>